<protein>
    <submittedName>
        <fullName evidence="1">Uncharacterized protein</fullName>
    </submittedName>
</protein>
<evidence type="ECO:0000313" key="1">
    <source>
        <dbReference type="EMBL" id="GAI00876.1"/>
    </source>
</evidence>
<dbReference type="EMBL" id="BARU01049018">
    <property type="protein sequence ID" value="GAI00876.1"/>
    <property type="molecule type" value="Genomic_DNA"/>
</dbReference>
<feature type="non-terminal residue" evidence="1">
    <location>
        <position position="57"/>
    </location>
</feature>
<accession>X1L4R5</accession>
<proteinExistence type="predicted"/>
<dbReference type="AlphaFoldDB" id="X1L4R5"/>
<reference evidence="1" key="1">
    <citation type="journal article" date="2014" name="Front. Microbiol.">
        <title>High frequency of phylogenetically diverse reductive dehalogenase-homologous genes in deep subseafloor sedimentary metagenomes.</title>
        <authorList>
            <person name="Kawai M."/>
            <person name="Futagami T."/>
            <person name="Toyoda A."/>
            <person name="Takaki Y."/>
            <person name="Nishi S."/>
            <person name="Hori S."/>
            <person name="Arai W."/>
            <person name="Tsubouchi T."/>
            <person name="Morono Y."/>
            <person name="Uchiyama I."/>
            <person name="Ito T."/>
            <person name="Fujiyama A."/>
            <person name="Inagaki F."/>
            <person name="Takami H."/>
        </authorList>
    </citation>
    <scope>NUCLEOTIDE SEQUENCE</scope>
    <source>
        <strain evidence="1">Expedition CK06-06</strain>
    </source>
</reference>
<gene>
    <name evidence="1" type="ORF">S03H2_72469</name>
</gene>
<sequence>NLYKQALTACVKATQDGFKSLAVDEIKEGKLNESLDLIYRRMLMFGDLVKELKYEVS</sequence>
<name>X1L4R5_9ZZZZ</name>
<comment type="caution">
    <text evidence="1">The sequence shown here is derived from an EMBL/GenBank/DDBJ whole genome shotgun (WGS) entry which is preliminary data.</text>
</comment>
<feature type="non-terminal residue" evidence="1">
    <location>
        <position position="1"/>
    </location>
</feature>
<organism evidence="1">
    <name type="scientific">marine sediment metagenome</name>
    <dbReference type="NCBI Taxonomy" id="412755"/>
    <lineage>
        <taxon>unclassified sequences</taxon>
        <taxon>metagenomes</taxon>
        <taxon>ecological metagenomes</taxon>
    </lineage>
</organism>